<feature type="binding site" evidence="8">
    <location>
        <position position="29"/>
    </location>
    <ligand>
        <name>[4Fe-4S] cluster</name>
        <dbReference type="ChEBI" id="CHEBI:49883"/>
        <note>4Fe-4S-S-AdoMet</note>
    </ligand>
</feature>
<evidence type="ECO:0000256" key="8">
    <source>
        <dbReference type="HAMAP-Rule" id="MF_00917"/>
    </source>
</evidence>
<accession>A0A1F6GAA7</accession>
<reference evidence="10 11" key="1">
    <citation type="journal article" date="2016" name="Nat. Commun.">
        <title>Thousands of microbial genomes shed light on interconnected biogeochemical processes in an aquifer system.</title>
        <authorList>
            <person name="Anantharaman K."/>
            <person name="Brown C.T."/>
            <person name="Hug L.A."/>
            <person name="Sharon I."/>
            <person name="Castelle C.J."/>
            <person name="Probst A.J."/>
            <person name="Thomas B.C."/>
            <person name="Singh A."/>
            <person name="Wilkins M.J."/>
            <person name="Karaoz U."/>
            <person name="Brodie E.L."/>
            <person name="Williams K.H."/>
            <person name="Hubbard S.S."/>
            <person name="Banfield J.F."/>
        </authorList>
    </citation>
    <scope>NUCLEOTIDE SEQUENCE [LARGE SCALE GENOMIC DNA]</scope>
</reference>
<comment type="cofactor">
    <cofactor evidence="8">
        <name>S-adenosyl-L-methionine</name>
        <dbReference type="ChEBI" id="CHEBI:59789"/>
    </cofactor>
    <text evidence="8">Binds 1 S-adenosyl-L-methionine per subunit.</text>
</comment>
<dbReference type="CDD" id="cd01335">
    <property type="entry name" value="Radical_SAM"/>
    <property type="match status" value="1"/>
</dbReference>
<protein>
    <recommendedName>
        <fullName evidence="8">7-carboxy-7-deazaguanine synthase</fullName>
        <shortName evidence="8">CDG synthase</shortName>
        <ecNumber evidence="8">4.3.99.3</ecNumber>
    </recommendedName>
    <alternativeName>
        <fullName evidence="8">Queuosine biosynthesis protein QueE</fullName>
    </alternativeName>
</protein>
<dbReference type="PIRSF" id="PIRSF000370">
    <property type="entry name" value="QueE"/>
    <property type="match status" value="1"/>
</dbReference>
<feature type="binding site" evidence="8">
    <location>
        <begin position="112"/>
        <end position="114"/>
    </location>
    <ligand>
        <name>S-adenosyl-L-methionine</name>
        <dbReference type="ChEBI" id="CHEBI:59789"/>
    </ligand>
</feature>
<feature type="binding site" evidence="8">
    <location>
        <position position="36"/>
    </location>
    <ligand>
        <name>[4Fe-4S] cluster</name>
        <dbReference type="ChEBI" id="CHEBI:49883"/>
        <note>4Fe-4S-S-AdoMet</note>
    </ligand>
</feature>
<evidence type="ECO:0000256" key="2">
    <source>
        <dbReference type="ARBA" id="ARBA00022691"/>
    </source>
</evidence>
<evidence type="ECO:0000256" key="4">
    <source>
        <dbReference type="ARBA" id="ARBA00022842"/>
    </source>
</evidence>
<feature type="binding site" evidence="8">
    <location>
        <position position="25"/>
    </location>
    <ligand>
        <name>substrate</name>
    </ligand>
</feature>
<dbReference type="GO" id="GO:0008616">
    <property type="term" value="P:tRNA queuosine(34) biosynthetic process"/>
    <property type="evidence" value="ECO:0007669"/>
    <property type="project" value="UniProtKB-UniRule"/>
</dbReference>
<dbReference type="STRING" id="1817772.A2527_12495"/>
<dbReference type="InterPro" id="IPR007197">
    <property type="entry name" value="rSAM"/>
</dbReference>
<keyword evidence="8" id="KW-0671">Queuosine biosynthesis</keyword>
<dbReference type="Gene3D" id="3.20.20.70">
    <property type="entry name" value="Aldolase class I"/>
    <property type="match status" value="1"/>
</dbReference>
<evidence type="ECO:0000256" key="1">
    <source>
        <dbReference type="ARBA" id="ARBA00022485"/>
    </source>
</evidence>
<dbReference type="GO" id="GO:0016840">
    <property type="term" value="F:carbon-nitrogen lyase activity"/>
    <property type="evidence" value="ECO:0007669"/>
    <property type="project" value="UniProtKB-UniRule"/>
</dbReference>
<dbReference type="HAMAP" id="MF_00917">
    <property type="entry name" value="QueE"/>
    <property type="match status" value="1"/>
</dbReference>
<proteinExistence type="inferred from homology"/>
<comment type="function">
    <text evidence="8">Catalyzes the complex heterocyclic radical-mediated conversion of 6-carboxy-5,6,7,8-tetrahydropterin (CPH4) to 7-carboxy-7-deazaguanine (CDG), a step common to the biosynthetic pathways of all 7-deazapurine-containing compounds.</text>
</comment>
<feature type="binding site" evidence="8">
    <location>
        <begin position="35"/>
        <end position="37"/>
    </location>
    <ligand>
        <name>S-adenosyl-L-methionine</name>
        <dbReference type="ChEBI" id="CHEBI:59789"/>
    </ligand>
</feature>
<sequence length="196" mass="21683">MQVSEIFYSVQGEGSHQGRAAAFVRFFGCDLDCDFCDEPLHRSTQTQMSEGEILAAIEPWPSRLVVLTGGEPSLEDRNHLITILQQAGFEVAVETNGYSFENIQTANWITYSPKDWAQIHFDAPFSELKLVVQATDDPAQITQILTQSPAPVFLQPMSLAGDPAASKANVTFCLAQIKSHPDLRLSLGLQRFLGFH</sequence>
<dbReference type="EC" id="4.3.99.3" evidence="8"/>
<name>A0A1F6GAA7_9PROT</name>
<dbReference type="InterPro" id="IPR058240">
    <property type="entry name" value="rSAM_sf"/>
</dbReference>
<dbReference type="PANTHER" id="PTHR42836">
    <property type="entry name" value="7-CARBOXY-7-DEAZAGUANINE SYNTHASE"/>
    <property type="match status" value="1"/>
</dbReference>
<evidence type="ECO:0000313" key="11">
    <source>
        <dbReference type="Proteomes" id="UP000178449"/>
    </source>
</evidence>
<evidence type="ECO:0000259" key="9">
    <source>
        <dbReference type="PROSITE" id="PS51918"/>
    </source>
</evidence>
<comment type="similarity">
    <text evidence="8">Belongs to the radical SAM superfamily. 7-carboxy-7-deazaguanine synthase family.</text>
</comment>
<dbReference type="AlphaFoldDB" id="A0A1F6GAA7"/>
<feature type="binding site" evidence="8">
    <location>
        <begin position="10"/>
        <end position="12"/>
    </location>
    <ligand>
        <name>substrate</name>
    </ligand>
</feature>
<comment type="pathway">
    <text evidence="8">Purine metabolism; 7-cyano-7-deazaguanine biosynthesis.</text>
</comment>
<evidence type="ECO:0000256" key="3">
    <source>
        <dbReference type="ARBA" id="ARBA00022723"/>
    </source>
</evidence>
<keyword evidence="4 8" id="KW-0460">Magnesium</keyword>
<dbReference type="UniPathway" id="UPA00391"/>
<comment type="cofactor">
    <cofactor evidence="8">
        <name>[4Fe-4S] cluster</name>
        <dbReference type="ChEBI" id="CHEBI:49883"/>
    </cofactor>
    <text evidence="8">Binds 1 [4Fe-4S] cluster. The cluster is coordinated with 3 cysteines and an exchangeable S-adenosyl-L-methionine.</text>
</comment>
<organism evidence="10 11">
    <name type="scientific">Candidatus Lambdaproteobacteria bacterium RIFOXYD2_FULL_50_16</name>
    <dbReference type="NCBI Taxonomy" id="1817772"/>
    <lineage>
        <taxon>Bacteria</taxon>
        <taxon>Pseudomonadati</taxon>
        <taxon>Pseudomonadota</taxon>
        <taxon>Candidatus Lambdaproteobacteria</taxon>
    </lineage>
</organism>
<comment type="catalytic activity">
    <reaction evidence="8">
        <text>6-carboxy-5,6,7,8-tetrahydropterin + H(+) = 7-carboxy-7-carbaguanine + NH4(+)</text>
        <dbReference type="Rhea" id="RHEA:27974"/>
        <dbReference type="ChEBI" id="CHEBI:15378"/>
        <dbReference type="ChEBI" id="CHEBI:28938"/>
        <dbReference type="ChEBI" id="CHEBI:61032"/>
        <dbReference type="ChEBI" id="CHEBI:61036"/>
        <dbReference type="EC" id="4.3.99.3"/>
    </reaction>
</comment>
<dbReference type="PANTHER" id="PTHR42836:SF1">
    <property type="entry name" value="7-CARBOXY-7-DEAZAGUANINE SYNTHASE"/>
    <property type="match status" value="1"/>
</dbReference>
<dbReference type="EMBL" id="MFNE01000028">
    <property type="protein sequence ID" value="OGG95045.1"/>
    <property type="molecule type" value="Genomic_DNA"/>
</dbReference>
<dbReference type="GO" id="GO:0051539">
    <property type="term" value="F:4 iron, 4 sulfur cluster binding"/>
    <property type="evidence" value="ECO:0007669"/>
    <property type="project" value="UniProtKB-UniRule"/>
</dbReference>
<feature type="binding site" evidence="8">
    <location>
        <position position="68"/>
    </location>
    <ligand>
        <name>substrate</name>
    </ligand>
</feature>
<evidence type="ECO:0000256" key="6">
    <source>
        <dbReference type="ARBA" id="ARBA00023014"/>
    </source>
</evidence>
<dbReference type="SUPFAM" id="SSF102114">
    <property type="entry name" value="Radical SAM enzymes"/>
    <property type="match status" value="1"/>
</dbReference>
<comment type="subunit">
    <text evidence="8">Homodimer.</text>
</comment>
<comment type="caution">
    <text evidence="10">The sequence shown here is derived from an EMBL/GenBank/DDBJ whole genome shotgun (WGS) entry which is preliminary data.</text>
</comment>
<dbReference type="InterPro" id="IPR013785">
    <property type="entry name" value="Aldolase_TIM"/>
</dbReference>
<keyword evidence="3 8" id="KW-0479">Metal-binding</keyword>
<comment type="cofactor">
    <cofactor evidence="8">
        <name>Mg(2+)</name>
        <dbReference type="ChEBI" id="CHEBI:18420"/>
    </cofactor>
</comment>
<dbReference type="InterPro" id="IPR024924">
    <property type="entry name" value="7-CO-7-deazaguanine_synth-like"/>
</dbReference>
<keyword evidence="1 8" id="KW-0004">4Fe-4S</keyword>
<gene>
    <name evidence="8" type="primary">queE</name>
    <name evidence="10" type="ORF">A2527_12495</name>
</gene>
<keyword evidence="7 8" id="KW-0456">Lyase</keyword>
<evidence type="ECO:0000313" key="10">
    <source>
        <dbReference type="EMBL" id="OGG95045.1"/>
    </source>
</evidence>
<comment type="caution">
    <text evidence="8">Lacks conserved residue(s) required for the propagation of feature annotation.</text>
</comment>
<evidence type="ECO:0000256" key="5">
    <source>
        <dbReference type="ARBA" id="ARBA00023004"/>
    </source>
</evidence>
<keyword evidence="6 8" id="KW-0411">Iron-sulfur</keyword>
<feature type="domain" description="Radical SAM core" evidence="9">
    <location>
        <begin position="16"/>
        <end position="196"/>
    </location>
</feature>
<dbReference type="GO" id="GO:1904047">
    <property type="term" value="F:S-adenosyl-L-methionine binding"/>
    <property type="evidence" value="ECO:0007669"/>
    <property type="project" value="UniProtKB-UniRule"/>
</dbReference>
<dbReference type="GO" id="GO:0000287">
    <property type="term" value="F:magnesium ion binding"/>
    <property type="evidence" value="ECO:0007669"/>
    <property type="project" value="UniProtKB-UniRule"/>
</dbReference>
<keyword evidence="5 8" id="KW-0408">Iron</keyword>
<keyword evidence="2 8" id="KW-0949">S-adenosyl-L-methionine</keyword>
<dbReference type="PROSITE" id="PS51918">
    <property type="entry name" value="RADICAL_SAM"/>
    <property type="match status" value="1"/>
</dbReference>
<evidence type="ECO:0000256" key="7">
    <source>
        <dbReference type="ARBA" id="ARBA00023239"/>
    </source>
</evidence>
<dbReference type="Proteomes" id="UP000178449">
    <property type="component" value="Unassembled WGS sequence"/>
</dbReference>
<dbReference type="SFLD" id="SFLDS00029">
    <property type="entry name" value="Radical_SAM"/>
    <property type="match status" value="1"/>
</dbReference>
<feature type="binding site" evidence="8">
    <location>
        <position position="33"/>
    </location>
    <ligand>
        <name>[4Fe-4S] cluster</name>
        <dbReference type="ChEBI" id="CHEBI:49883"/>
        <note>4Fe-4S-S-AdoMet</note>
    </ligand>
</feature>
<feature type="binding site" evidence="8">
    <location>
        <position position="70"/>
    </location>
    <ligand>
        <name>S-adenosyl-L-methionine</name>
        <dbReference type="ChEBI" id="CHEBI:59789"/>
    </ligand>
</feature>
<dbReference type="Pfam" id="PF04055">
    <property type="entry name" value="Radical_SAM"/>
    <property type="match status" value="1"/>
</dbReference>